<dbReference type="EMBL" id="JAFMPY010000036">
    <property type="protein sequence ID" value="MBO0906289.1"/>
    <property type="molecule type" value="Genomic_DNA"/>
</dbReference>
<dbReference type="RefSeq" id="WP_207352921.1">
    <property type="nucleotide sequence ID" value="NZ_JAFMPY010000036.1"/>
</dbReference>
<evidence type="ECO:0000313" key="2">
    <source>
        <dbReference type="Proteomes" id="UP000664288"/>
    </source>
</evidence>
<organism evidence="1 2">
    <name type="scientific">Jiella sonneratiae</name>
    <dbReference type="NCBI Taxonomy" id="2816856"/>
    <lineage>
        <taxon>Bacteria</taxon>
        <taxon>Pseudomonadati</taxon>
        <taxon>Pseudomonadota</taxon>
        <taxon>Alphaproteobacteria</taxon>
        <taxon>Hyphomicrobiales</taxon>
        <taxon>Aurantimonadaceae</taxon>
        <taxon>Jiella</taxon>
    </lineage>
</organism>
<proteinExistence type="predicted"/>
<reference evidence="1 2" key="1">
    <citation type="submission" date="2021-03" db="EMBL/GenBank/DDBJ databases">
        <title>Whole genome sequence of Jiella sp. MQZ13P-4.</title>
        <authorList>
            <person name="Tuo L."/>
        </authorList>
    </citation>
    <scope>NUCLEOTIDE SEQUENCE [LARGE SCALE GENOMIC DNA]</scope>
    <source>
        <strain evidence="1 2">MQZ13P-4</strain>
    </source>
</reference>
<sequence>MPIKSLSPSDQRRIDRLRNRKGRRKPAKVPARLARTSAFAPKRRGLITDSGFQRLYVVPGHSVVRVHGRELGSQHRDALYAIFRLPFQRVVENDPDSPIGRTTRFQVTTTWRELIGALNLTEHANNVASLALTVEEIMQVVITIYEGNVESIVKTISEGRQPDTPHSGKHIIHSFEAEGAKLDSSVYITYGQWATESMARLRLVSLNADVQFELKSDYAKSFWPYIDSLPNHNWVDEAMLSALVGRDLWAEDETAASRRDFRAYCRKAFDDMVHAGGLLSWEEEVRGHGRKKTRRYHYKQKQFVQMELELGDAGTPA</sequence>
<evidence type="ECO:0000313" key="1">
    <source>
        <dbReference type="EMBL" id="MBO0906289.1"/>
    </source>
</evidence>
<keyword evidence="2" id="KW-1185">Reference proteome</keyword>
<protein>
    <submittedName>
        <fullName evidence="1">Uncharacterized protein</fullName>
    </submittedName>
</protein>
<gene>
    <name evidence="1" type="ORF">J1C47_21780</name>
</gene>
<dbReference type="Proteomes" id="UP000664288">
    <property type="component" value="Unassembled WGS sequence"/>
</dbReference>
<comment type="caution">
    <text evidence="1">The sequence shown here is derived from an EMBL/GenBank/DDBJ whole genome shotgun (WGS) entry which is preliminary data.</text>
</comment>
<accession>A0ABS3J9D5</accession>
<name>A0ABS3J9D5_9HYPH</name>